<gene>
    <name evidence="1" type="ORF">HPDFL43_13510</name>
</gene>
<name>A9DE87_HOEPD</name>
<proteinExistence type="predicted"/>
<sequence length="97" mass="10878">MSREVVSPIHFVWVREGARAETNRPLFPAKKADDSLGVRRFARRNGVRFAICAKDDGQGRRVLAGPNSLRLRKTKGDPFAGEQMCRMLIRPVLATEA</sequence>
<organism evidence="1 2">
    <name type="scientific">Hoeflea phototrophica (strain DSM 17068 / NCIMB 14078 / DFL-43)</name>
    <dbReference type="NCBI Taxonomy" id="411684"/>
    <lineage>
        <taxon>Bacteria</taxon>
        <taxon>Pseudomonadati</taxon>
        <taxon>Pseudomonadota</taxon>
        <taxon>Alphaproteobacteria</taxon>
        <taxon>Hyphomicrobiales</taxon>
        <taxon>Rhizobiaceae</taxon>
        <taxon>Hoeflea</taxon>
    </lineage>
</organism>
<evidence type="ECO:0000313" key="1">
    <source>
        <dbReference type="EMBL" id="EDQ31985.1"/>
    </source>
</evidence>
<dbReference type="AlphaFoldDB" id="A9DE87"/>
<dbReference type="HOGENOM" id="CLU_2342922_0_0_5"/>
<reference evidence="1 2" key="2">
    <citation type="submission" date="2012-06" db="EMBL/GenBank/DDBJ databases">
        <authorList>
            <person name="Fiebig A."/>
        </authorList>
    </citation>
    <scope>NUCLEOTIDE SEQUENCE [LARGE SCALE GENOMIC DNA]</scope>
    <source>
        <strain evidence="1 2">DFL-43</strain>
    </source>
</reference>
<reference evidence="1 2" key="1">
    <citation type="submission" date="2007-10" db="EMBL/GenBank/DDBJ databases">
        <authorList>
            <person name="Wagner-Dobler I."/>
            <person name="Ferriera S."/>
            <person name="Johnson J."/>
            <person name="Kravitz S."/>
            <person name="Beeson K."/>
            <person name="Sutton G."/>
            <person name="Rogers Y.-H."/>
            <person name="Friedman R."/>
            <person name="Frazier M."/>
            <person name="Venter J.C."/>
        </authorList>
    </citation>
    <scope>NUCLEOTIDE SEQUENCE [LARGE SCALE GENOMIC DNA]</scope>
    <source>
        <strain evidence="1 2">DFL-43</strain>
    </source>
</reference>
<evidence type="ECO:0000313" key="2">
    <source>
        <dbReference type="Proteomes" id="UP000004291"/>
    </source>
</evidence>
<dbReference type="RefSeq" id="WP_007198464.1">
    <property type="nucleotide sequence ID" value="NZ_CM002917.1"/>
</dbReference>
<dbReference type="Proteomes" id="UP000004291">
    <property type="component" value="Chromosome"/>
</dbReference>
<comment type="caution">
    <text evidence="1">The sequence shown here is derived from an EMBL/GenBank/DDBJ whole genome shotgun (WGS) entry which is preliminary data.</text>
</comment>
<accession>A9DE87</accession>
<protein>
    <submittedName>
        <fullName evidence="1">Uncharacterized protein</fullName>
    </submittedName>
</protein>
<keyword evidence="2" id="KW-1185">Reference proteome</keyword>
<dbReference type="EMBL" id="ABIA03000004">
    <property type="protein sequence ID" value="EDQ31985.1"/>
    <property type="molecule type" value="Genomic_DNA"/>
</dbReference>
<dbReference type="STRING" id="411684.HPDFL43_13510"/>